<protein>
    <submittedName>
        <fullName evidence="2">Uncharacterized protein</fullName>
    </submittedName>
</protein>
<feature type="region of interest" description="Disordered" evidence="1">
    <location>
        <begin position="96"/>
        <end position="120"/>
    </location>
</feature>
<dbReference type="AlphaFoldDB" id="A0A645FB22"/>
<organism evidence="2">
    <name type="scientific">bioreactor metagenome</name>
    <dbReference type="NCBI Taxonomy" id="1076179"/>
    <lineage>
        <taxon>unclassified sequences</taxon>
        <taxon>metagenomes</taxon>
        <taxon>ecological metagenomes</taxon>
    </lineage>
</organism>
<evidence type="ECO:0000256" key="1">
    <source>
        <dbReference type="SAM" id="MobiDB-lite"/>
    </source>
</evidence>
<name>A0A645FB22_9ZZZZ</name>
<gene>
    <name evidence="2" type="ORF">SDC9_157046</name>
</gene>
<accession>A0A645FB22</accession>
<proteinExistence type="predicted"/>
<sequence length="174" mass="18850">MEDLRPEPLRRVDAPDIARVVDRRASGGGVDRRGRHAELPLRRMRPHLQGGTVEARGTEVSGVETRRDTLGSQRLYLGAGGTGTGALGFFQAGHRRGDGEETRCEHPADPRLSRSLGLSGQPASRPVARICAPHRVPLRLPVPLLGGVERGEYRRGAEHAAFARGIHRVAEGRA</sequence>
<reference evidence="2" key="1">
    <citation type="submission" date="2019-08" db="EMBL/GenBank/DDBJ databases">
        <authorList>
            <person name="Kucharzyk K."/>
            <person name="Murdoch R.W."/>
            <person name="Higgins S."/>
            <person name="Loffler F."/>
        </authorList>
    </citation>
    <scope>NUCLEOTIDE SEQUENCE</scope>
</reference>
<evidence type="ECO:0000313" key="2">
    <source>
        <dbReference type="EMBL" id="MPN09754.1"/>
    </source>
</evidence>
<comment type="caution">
    <text evidence="2">The sequence shown here is derived from an EMBL/GenBank/DDBJ whole genome shotgun (WGS) entry which is preliminary data.</text>
</comment>
<dbReference type="EMBL" id="VSSQ01055877">
    <property type="protein sequence ID" value="MPN09754.1"/>
    <property type="molecule type" value="Genomic_DNA"/>
</dbReference>
<feature type="compositionally biased region" description="Basic and acidic residues" evidence="1">
    <location>
        <begin position="96"/>
        <end position="112"/>
    </location>
</feature>